<sequence length="100" mass="11161">MEISHTRPSDLSWIESEMVASQWAIRATLSLAVKCTRDLDLCPRPGRACRLVVGSLLRAVLRKRAETLNRSVAGRSRQPSRPSVRNKIGQLRLSISRPGL</sequence>
<evidence type="ECO:0000313" key="1">
    <source>
        <dbReference type="EMBL" id="CAA3006408.1"/>
    </source>
</evidence>
<accession>A0A8S0TKD8</accession>
<name>A0A8S0TKD8_OLEEU</name>
<protein>
    <submittedName>
        <fullName evidence="1">Uncharacterized protein</fullName>
    </submittedName>
</protein>
<dbReference type="EMBL" id="CACTIH010007260">
    <property type="protein sequence ID" value="CAA3006408.1"/>
    <property type="molecule type" value="Genomic_DNA"/>
</dbReference>
<evidence type="ECO:0000313" key="2">
    <source>
        <dbReference type="Proteomes" id="UP000594638"/>
    </source>
</evidence>
<organism evidence="1 2">
    <name type="scientific">Olea europaea subsp. europaea</name>
    <dbReference type="NCBI Taxonomy" id="158383"/>
    <lineage>
        <taxon>Eukaryota</taxon>
        <taxon>Viridiplantae</taxon>
        <taxon>Streptophyta</taxon>
        <taxon>Embryophyta</taxon>
        <taxon>Tracheophyta</taxon>
        <taxon>Spermatophyta</taxon>
        <taxon>Magnoliopsida</taxon>
        <taxon>eudicotyledons</taxon>
        <taxon>Gunneridae</taxon>
        <taxon>Pentapetalae</taxon>
        <taxon>asterids</taxon>
        <taxon>lamiids</taxon>
        <taxon>Lamiales</taxon>
        <taxon>Oleaceae</taxon>
        <taxon>Oleeae</taxon>
        <taxon>Olea</taxon>
    </lineage>
</organism>
<dbReference type="Gramene" id="OE9A001528T1">
    <property type="protein sequence ID" value="OE9A001528C1"/>
    <property type="gene ID" value="OE9A001528"/>
</dbReference>
<keyword evidence="2" id="KW-1185">Reference proteome</keyword>
<gene>
    <name evidence="1" type="ORF">OLEA9_A001528</name>
</gene>
<reference evidence="1 2" key="1">
    <citation type="submission" date="2019-12" db="EMBL/GenBank/DDBJ databases">
        <authorList>
            <person name="Alioto T."/>
            <person name="Alioto T."/>
            <person name="Gomez Garrido J."/>
        </authorList>
    </citation>
    <scope>NUCLEOTIDE SEQUENCE [LARGE SCALE GENOMIC DNA]</scope>
</reference>
<dbReference type="AlphaFoldDB" id="A0A8S0TKD8"/>
<dbReference type="Proteomes" id="UP000594638">
    <property type="component" value="Unassembled WGS sequence"/>
</dbReference>
<proteinExistence type="predicted"/>
<comment type="caution">
    <text evidence="1">The sequence shown here is derived from an EMBL/GenBank/DDBJ whole genome shotgun (WGS) entry which is preliminary data.</text>
</comment>